<dbReference type="InterPro" id="IPR014284">
    <property type="entry name" value="RNA_pol_sigma-70_dom"/>
</dbReference>
<dbReference type="EMBL" id="CP098023">
    <property type="protein sequence ID" value="WKD49380.1"/>
    <property type="molecule type" value="Genomic_DNA"/>
</dbReference>
<dbReference type="Proteomes" id="UP001321520">
    <property type="component" value="Chromosome"/>
</dbReference>
<evidence type="ECO:0000259" key="6">
    <source>
        <dbReference type="Pfam" id="PF04542"/>
    </source>
</evidence>
<dbReference type="InterPro" id="IPR013325">
    <property type="entry name" value="RNA_pol_sigma_r2"/>
</dbReference>
<keyword evidence="4" id="KW-0238">DNA-binding</keyword>
<dbReference type="Gene3D" id="1.10.1740.10">
    <property type="match status" value="1"/>
</dbReference>
<dbReference type="PANTHER" id="PTHR43133">
    <property type="entry name" value="RNA POLYMERASE ECF-TYPE SIGMA FACTO"/>
    <property type="match status" value="1"/>
</dbReference>
<gene>
    <name evidence="8" type="ORF">M8T91_15970</name>
</gene>
<evidence type="ECO:0000256" key="5">
    <source>
        <dbReference type="ARBA" id="ARBA00023163"/>
    </source>
</evidence>
<comment type="similarity">
    <text evidence="1">Belongs to the sigma-70 factor family. ECF subfamily.</text>
</comment>
<evidence type="ECO:0000256" key="4">
    <source>
        <dbReference type="ARBA" id="ARBA00023125"/>
    </source>
</evidence>
<feature type="domain" description="RNA polymerase sigma-70 region 2" evidence="6">
    <location>
        <begin position="3"/>
        <end position="68"/>
    </location>
</feature>
<keyword evidence="2" id="KW-0805">Transcription regulation</keyword>
<dbReference type="SUPFAM" id="SSF88946">
    <property type="entry name" value="Sigma2 domain of RNA polymerase sigma factors"/>
    <property type="match status" value="1"/>
</dbReference>
<sequence length="206" mass="22631">MAADHYRQWLRTAARLSQRGQEAEDLLQEGLLAAVEAQRTPFQNAGDAAWFYGVLRNLAAMQARRTERRRVRETRYASGEDISRADSAIFGKDTIPCLPAAQRLVLLLTLNGLSKKEICRVLGISDAAMRQRLSALRKKLTSQRANGIDPANLAAAYAARLDNTNPSGAGLRRAVLAQGPARLPSFRFGITDPDSNLLSISQLTEQ</sequence>
<dbReference type="PANTHER" id="PTHR43133:SF8">
    <property type="entry name" value="RNA POLYMERASE SIGMA FACTOR HI_1459-RELATED"/>
    <property type="match status" value="1"/>
</dbReference>
<dbReference type="InterPro" id="IPR039425">
    <property type="entry name" value="RNA_pol_sigma-70-like"/>
</dbReference>
<dbReference type="InterPro" id="IPR013324">
    <property type="entry name" value="RNA_pol_sigma_r3/r4-like"/>
</dbReference>
<dbReference type="InterPro" id="IPR013249">
    <property type="entry name" value="RNA_pol_sigma70_r4_t2"/>
</dbReference>
<evidence type="ECO:0000259" key="7">
    <source>
        <dbReference type="Pfam" id="PF08281"/>
    </source>
</evidence>
<dbReference type="RefSeq" id="WP_301415171.1">
    <property type="nucleotide sequence ID" value="NZ_CP098023.1"/>
</dbReference>
<dbReference type="Gene3D" id="1.10.10.10">
    <property type="entry name" value="Winged helix-like DNA-binding domain superfamily/Winged helix DNA-binding domain"/>
    <property type="match status" value="1"/>
</dbReference>
<protein>
    <submittedName>
        <fullName evidence="8">Sigma-70 family RNA polymerase sigma factor</fullName>
    </submittedName>
</protein>
<dbReference type="Pfam" id="PF04542">
    <property type="entry name" value="Sigma70_r2"/>
    <property type="match status" value="1"/>
</dbReference>
<dbReference type="SUPFAM" id="SSF88659">
    <property type="entry name" value="Sigma3 and sigma4 domains of RNA polymerase sigma factors"/>
    <property type="match status" value="1"/>
</dbReference>
<dbReference type="InterPro" id="IPR036388">
    <property type="entry name" value="WH-like_DNA-bd_sf"/>
</dbReference>
<dbReference type="InterPro" id="IPR007627">
    <property type="entry name" value="RNA_pol_sigma70_r2"/>
</dbReference>
<evidence type="ECO:0000256" key="2">
    <source>
        <dbReference type="ARBA" id="ARBA00023015"/>
    </source>
</evidence>
<name>A0ABY9E8P2_9GAMM</name>
<evidence type="ECO:0000313" key="8">
    <source>
        <dbReference type="EMBL" id="WKD49380.1"/>
    </source>
</evidence>
<organism evidence="8 9">
    <name type="scientific">Microbulbifer spongiae</name>
    <dbReference type="NCBI Taxonomy" id="2944933"/>
    <lineage>
        <taxon>Bacteria</taxon>
        <taxon>Pseudomonadati</taxon>
        <taxon>Pseudomonadota</taxon>
        <taxon>Gammaproteobacteria</taxon>
        <taxon>Cellvibrionales</taxon>
        <taxon>Microbulbiferaceae</taxon>
        <taxon>Microbulbifer</taxon>
    </lineage>
</organism>
<reference evidence="8 9" key="1">
    <citation type="submission" date="2022-05" db="EMBL/GenBank/DDBJ databases">
        <title>Microbulbifer sp. nov., isolated from sponge.</title>
        <authorList>
            <person name="Gao L."/>
        </authorList>
    </citation>
    <scope>NUCLEOTIDE SEQUENCE [LARGE SCALE GENOMIC DNA]</scope>
    <source>
        <strain evidence="8 9">MI-G</strain>
    </source>
</reference>
<evidence type="ECO:0000256" key="1">
    <source>
        <dbReference type="ARBA" id="ARBA00010641"/>
    </source>
</evidence>
<keyword evidence="9" id="KW-1185">Reference proteome</keyword>
<evidence type="ECO:0000313" key="9">
    <source>
        <dbReference type="Proteomes" id="UP001321520"/>
    </source>
</evidence>
<proteinExistence type="inferred from homology"/>
<dbReference type="Pfam" id="PF08281">
    <property type="entry name" value="Sigma70_r4_2"/>
    <property type="match status" value="1"/>
</dbReference>
<dbReference type="NCBIfam" id="TIGR02937">
    <property type="entry name" value="sigma70-ECF"/>
    <property type="match status" value="1"/>
</dbReference>
<feature type="domain" description="RNA polymerase sigma factor 70 region 4 type 2" evidence="7">
    <location>
        <begin position="95"/>
        <end position="140"/>
    </location>
</feature>
<accession>A0ABY9E8P2</accession>
<evidence type="ECO:0000256" key="3">
    <source>
        <dbReference type="ARBA" id="ARBA00023082"/>
    </source>
</evidence>
<keyword evidence="3" id="KW-0731">Sigma factor</keyword>
<keyword evidence="5" id="KW-0804">Transcription</keyword>